<evidence type="ECO:0000256" key="2">
    <source>
        <dbReference type="ARBA" id="ARBA00022692"/>
    </source>
</evidence>
<sequence>MALQPWISLLGIVVASFSSVGVKSTGLNQRVENFQPEMSNGVLRENQTNGYSRTQREGKASNENTADGPMQRRINAFEVYPDFIALEDVGGMAKMKERDGKADTQFNKTQGYSLSATNLTLIGARAISILFKRSVERNKSIPVKTSLSKTTLYQPPSPSLSSVTLSSPPTFRLVLLLPKSSAYEFNSTIISVAVETALEHLNTTGKASGFRLHLDFGDSQCSEILGPIRAFEFFWQGLVDAFLGPFCDYSAAPVARYSAYWQVPVITAGALSHDFEKFKHTEYRTLTRVGASTVGVAALLTTAIKRHGWRKLVNIYDARAVINTIPKLCYLTSSAIVATAKGRQLEPTPVFLNLDEPGKMLKAEVGTEKAGK</sequence>
<evidence type="ECO:0000256" key="4">
    <source>
        <dbReference type="ARBA" id="ARBA00023136"/>
    </source>
</evidence>
<dbReference type="PANTHER" id="PTHR44755:SF11">
    <property type="entry name" value="ATRIAL NATRIURETIC PEPTIDE RECEPTOR 3 ISOFORM X1"/>
    <property type="match status" value="1"/>
</dbReference>
<dbReference type="Pfam" id="PF01094">
    <property type="entry name" value="ANF_receptor"/>
    <property type="match status" value="1"/>
</dbReference>
<dbReference type="GO" id="GO:0007165">
    <property type="term" value="P:signal transduction"/>
    <property type="evidence" value="ECO:0007669"/>
    <property type="project" value="TreeGrafter"/>
</dbReference>
<evidence type="ECO:0000256" key="3">
    <source>
        <dbReference type="ARBA" id="ARBA00022989"/>
    </source>
</evidence>
<dbReference type="GO" id="GO:0016020">
    <property type="term" value="C:membrane"/>
    <property type="evidence" value="ECO:0007669"/>
    <property type="project" value="UniProtKB-SubCell"/>
</dbReference>
<protein>
    <submittedName>
        <fullName evidence="8">Atrial natriuretic peptide receptor 1-like</fullName>
    </submittedName>
</protein>
<feature type="region of interest" description="Disordered" evidence="5">
    <location>
        <begin position="44"/>
        <end position="68"/>
    </location>
</feature>
<evidence type="ECO:0000256" key="5">
    <source>
        <dbReference type="SAM" id="MobiDB-lite"/>
    </source>
</evidence>
<feature type="domain" description="Receptor ligand binding region" evidence="7">
    <location>
        <begin position="192"/>
        <end position="319"/>
    </location>
</feature>
<keyword evidence="9" id="KW-1185">Reference proteome</keyword>
<keyword evidence="3" id="KW-1133">Transmembrane helix</keyword>
<feature type="signal peptide" evidence="6">
    <location>
        <begin position="1"/>
        <end position="24"/>
    </location>
</feature>
<dbReference type="AlphaFoldDB" id="A0AAV4HNC7"/>
<evidence type="ECO:0000256" key="6">
    <source>
        <dbReference type="SAM" id="SignalP"/>
    </source>
</evidence>
<evidence type="ECO:0000256" key="1">
    <source>
        <dbReference type="ARBA" id="ARBA00004370"/>
    </source>
</evidence>
<reference evidence="8 9" key="1">
    <citation type="journal article" date="2021" name="Elife">
        <title>Chloroplast acquisition without the gene transfer in kleptoplastic sea slugs, Plakobranchus ocellatus.</title>
        <authorList>
            <person name="Maeda T."/>
            <person name="Takahashi S."/>
            <person name="Yoshida T."/>
            <person name="Shimamura S."/>
            <person name="Takaki Y."/>
            <person name="Nagai Y."/>
            <person name="Toyoda A."/>
            <person name="Suzuki Y."/>
            <person name="Arimoto A."/>
            <person name="Ishii H."/>
            <person name="Satoh N."/>
            <person name="Nishiyama T."/>
            <person name="Hasebe M."/>
            <person name="Maruyama T."/>
            <person name="Minagawa J."/>
            <person name="Obokata J."/>
            <person name="Shigenobu S."/>
        </authorList>
    </citation>
    <scope>NUCLEOTIDE SEQUENCE [LARGE SCALE GENOMIC DNA]</scope>
</reference>
<organism evidence="8 9">
    <name type="scientific">Elysia marginata</name>
    <dbReference type="NCBI Taxonomy" id="1093978"/>
    <lineage>
        <taxon>Eukaryota</taxon>
        <taxon>Metazoa</taxon>
        <taxon>Spiralia</taxon>
        <taxon>Lophotrochozoa</taxon>
        <taxon>Mollusca</taxon>
        <taxon>Gastropoda</taxon>
        <taxon>Heterobranchia</taxon>
        <taxon>Euthyneura</taxon>
        <taxon>Panpulmonata</taxon>
        <taxon>Sacoglossa</taxon>
        <taxon>Placobranchoidea</taxon>
        <taxon>Plakobranchidae</taxon>
        <taxon>Elysia</taxon>
    </lineage>
</organism>
<evidence type="ECO:0000313" key="9">
    <source>
        <dbReference type="Proteomes" id="UP000762676"/>
    </source>
</evidence>
<dbReference type="Proteomes" id="UP000762676">
    <property type="component" value="Unassembled WGS sequence"/>
</dbReference>
<comment type="caution">
    <text evidence="8">The sequence shown here is derived from an EMBL/GenBank/DDBJ whole genome shotgun (WGS) entry which is preliminary data.</text>
</comment>
<keyword evidence="8" id="KW-0675">Receptor</keyword>
<keyword evidence="6" id="KW-0732">Signal</keyword>
<evidence type="ECO:0000259" key="7">
    <source>
        <dbReference type="Pfam" id="PF01094"/>
    </source>
</evidence>
<dbReference type="Gene3D" id="3.40.50.2300">
    <property type="match status" value="1"/>
</dbReference>
<dbReference type="EMBL" id="BMAT01012769">
    <property type="protein sequence ID" value="GFR98852.1"/>
    <property type="molecule type" value="Genomic_DNA"/>
</dbReference>
<gene>
    <name evidence="8" type="ORF">ElyMa_006360100</name>
</gene>
<dbReference type="InterPro" id="IPR001828">
    <property type="entry name" value="ANF_lig-bd_rcpt"/>
</dbReference>
<dbReference type="SUPFAM" id="SSF53822">
    <property type="entry name" value="Periplasmic binding protein-like I"/>
    <property type="match status" value="1"/>
</dbReference>
<keyword evidence="2" id="KW-0812">Transmembrane</keyword>
<dbReference type="GO" id="GO:0017046">
    <property type="term" value="F:peptide hormone binding"/>
    <property type="evidence" value="ECO:0007669"/>
    <property type="project" value="TreeGrafter"/>
</dbReference>
<dbReference type="InterPro" id="IPR052612">
    <property type="entry name" value="ANP_Clearance_Receptor"/>
</dbReference>
<evidence type="ECO:0000313" key="8">
    <source>
        <dbReference type="EMBL" id="GFR98852.1"/>
    </source>
</evidence>
<dbReference type="PANTHER" id="PTHR44755">
    <property type="entry name" value="NATRIURETIC PEPTIDE RECEPTOR 3-RELATED"/>
    <property type="match status" value="1"/>
</dbReference>
<dbReference type="GO" id="GO:0038023">
    <property type="term" value="F:signaling receptor activity"/>
    <property type="evidence" value="ECO:0007669"/>
    <property type="project" value="TreeGrafter"/>
</dbReference>
<feature type="chain" id="PRO_5043506559" evidence="6">
    <location>
        <begin position="25"/>
        <end position="372"/>
    </location>
</feature>
<proteinExistence type="predicted"/>
<dbReference type="InterPro" id="IPR028082">
    <property type="entry name" value="Peripla_BP_I"/>
</dbReference>
<accession>A0AAV4HNC7</accession>
<comment type="subcellular location">
    <subcellularLocation>
        <location evidence="1">Membrane</location>
    </subcellularLocation>
</comment>
<keyword evidence="4" id="KW-0472">Membrane</keyword>
<name>A0AAV4HNC7_9GAST</name>